<dbReference type="InterPro" id="IPR000008">
    <property type="entry name" value="C2_dom"/>
</dbReference>
<dbReference type="FunFam" id="2.60.40.150:FF:000062">
    <property type="entry name" value="synaptotagmin-14 isoform X1"/>
    <property type="match status" value="1"/>
</dbReference>
<dbReference type="SUPFAM" id="SSF49562">
    <property type="entry name" value="C2 domain (Calcium/lipid-binding domain, CaLB)"/>
    <property type="match status" value="2"/>
</dbReference>
<feature type="transmembrane region" description="Helical" evidence="3">
    <location>
        <begin position="19"/>
        <end position="40"/>
    </location>
</feature>
<dbReference type="STRING" id="1841481.ENSSLDP00000031639"/>
<keyword evidence="3" id="KW-1133">Transmembrane helix</keyword>
<dbReference type="InterPro" id="IPR043541">
    <property type="entry name" value="SYT14/14L/16"/>
</dbReference>
<accession>A0A3B4Z931</accession>
<dbReference type="PANTHER" id="PTHR46129:SF1">
    <property type="entry name" value="SYNAPTOTAGMIN XIVB ISOFORM X1"/>
    <property type="match status" value="1"/>
</dbReference>
<dbReference type="Gene3D" id="2.60.40.150">
    <property type="entry name" value="C2 domain"/>
    <property type="match status" value="2"/>
</dbReference>
<feature type="compositionally biased region" description="Polar residues" evidence="2">
    <location>
        <begin position="102"/>
        <end position="111"/>
    </location>
</feature>
<reference evidence="5" key="2">
    <citation type="submission" date="2025-09" db="UniProtKB">
        <authorList>
            <consortium name="Ensembl"/>
        </authorList>
    </citation>
    <scope>IDENTIFICATION</scope>
</reference>
<dbReference type="CDD" id="cd08389">
    <property type="entry name" value="C2A_Synaptotagmin-14_16"/>
    <property type="match status" value="1"/>
</dbReference>
<evidence type="ECO:0000313" key="6">
    <source>
        <dbReference type="Proteomes" id="UP000261360"/>
    </source>
</evidence>
<keyword evidence="3" id="KW-0472">Membrane</keyword>
<evidence type="ECO:0000259" key="4">
    <source>
        <dbReference type="PROSITE" id="PS50004"/>
    </source>
</evidence>
<dbReference type="InterPro" id="IPR035892">
    <property type="entry name" value="C2_domain_sf"/>
</dbReference>
<reference evidence="5" key="1">
    <citation type="submission" date="2025-08" db="UniProtKB">
        <authorList>
            <consortium name="Ensembl"/>
        </authorList>
    </citation>
    <scope>IDENTIFICATION</scope>
</reference>
<dbReference type="AlphaFoldDB" id="A0A3B4Z931"/>
<dbReference type="Proteomes" id="UP000261360">
    <property type="component" value="Unplaced"/>
</dbReference>
<feature type="domain" description="C2" evidence="4">
    <location>
        <begin position="300"/>
        <end position="434"/>
    </location>
</feature>
<feature type="domain" description="C2" evidence="4">
    <location>
        <begin position="148"/>
        <end position="267"/>
    </location>
</feature>
<keyword evidence="3" id="KW-0812">Transmembrane</keyword>
<evidence type="ECO:0000256" key="1">
    <source>
        <dbReference type="ARBA" id="ARBA00006996"/>
    </source>
</evidence>
<evidence type="ECO:0000256" key="3">
    <source>
        <dbReference type="SAM" id="Phobius"/>
    </source>
</evidence>
<proteinExistence type="inferred from homology"/>
<protein>
    <submittedName>
        <fullName evidence="5">Synaptotagmin XIVb</fullName>
    </submittedName>
</protein>
<dbReference type="Pfam" id="PF00168">
    <property type="entry name" value="C2"/>
    <property type="match status" value="2"/>
</dbReference>
<organism evidence="5 6">
    <name type="scientific">Seriola lalandi dorsalis</name>
    <dbReference type="NCBI Taxonomy" id="1841481"/>
    <lineage>
        <taxon>Eukaryota</taxon>
        <taxon>Metazoa</taxon>
        <taxon>Chordata</taxon>
        <taxon>Craniata</taxon>
        <taxon>Vertebrata</taxon>
        <taxon>Euteleostomi</taxon>
        <taxon>Actinopterygii</taxon>
        <taxon>Neopterygii</taxon>
        <taxon>Teleostei</taxon>
        <taxon>Neoteleostei</taxon>
        <taxon>Acanthomorphata</taxon>
        <taxon>Carangaria</taxon>
        <taxon>Carangiformes</taxon>
        <taxon>Carangidae</taxon>
        <taxon>Seriola</taxon>
    </lineage>
</organism>
<feature type="region of interest" description="Disordered" evidence="2">
    <location>
        <begin position="63"/>
        <end position="111"/>
    </location>
</feature>
<dbReference type="CDD" id="cd08408">
    <property type="entry name" value="C2B_Synaptotagmin-14_16"/>
    <property type="match status" value="1"/>
</dbReference>
<dbReference type="GO" id="GO:0005543">
    <property type="term" value="F:phospholipid binding"/>
    <property type="evidence" value="ECO:0007669"/>
    <property type="project" value="TreeGrafter"/>
</dbReference>
<evidence type="ECO:0000256" key="2">
    <source>
        <dbReference type="SAM" id="MobiDB-lite"/>
    </source>
</evidence>
<name>A0A3B4Z931_SERLL</name>
<evidence type="ECO:0000313" key="5">
    <source>
        <dbReference type="Ensembl" id="ENSSLDP00000031639.1"/>
    </source>
</evidence>
<sequence length="439" mass="48328">GGRNCGVHELICARRSPELLGVLSSIAAFMALMALFFLYLSNKLSVGSPEDLSHLIKKDSSLTELQPPPYQDKGPAACVSSRSRSERGVRRVSSPQRCDSPRCSSEASVDQDTESYLNKGCEEDIPSDSTAVLGPELPTAYEPEPLAKYGTLDVAFEYDSSEQWLAVTVTAATDIPALKQTGNISWQVHLVLLPTKKQRAKTGVQKGPCPVFTETFKFSRVEQEALGDYAVRFRLYSIRRMKKEKVLGEKVFYLTKLNLQGKIALPVTLEPGSELTGCGSLVSVSRSAGALSYRSTEDSSLPEILLGLIYNSATGRLSAEVIQGSHFKTTASDKPTYVKLTMLDSKGKEMSKCKTAVCRGQPNPTYKETFVFQVALFQLSEVSLVVSVFCRRSSMRPRERLGWVSLGLNSTGEDQQAHWTEMKEAEGQQVCHWHTLSDT</sequence>
<keyword evidence="6" id="KW-1185">Reference proteome</keyword>
<dbReference type="GeneTree" id="ENSGT00940000166942"/>
<dbReference type="Ensembl" id="ENSSLDT00000032543.1">
    <property type="protein sequence ID" value="ENSSLDP00000031639.1"/>
    <property type="gene ID" value="ENSSLDG00000024298.1"/>
</dbReference>
<dbReference type="PROSITE" id="PS50004">
    <property type="entry name" value="C2"/>
    <property type="match status" value="2"/>
</dbReference>
<comment type="similarity">
    <text evidence="1">Belongs to the synaptotagmin family.</text>
</comment>
<dbReference type="SMART" id="SM00239">
    <property type="entry name" value="C2"/>
    <property type="match status" value="2"/>
</dbReference>
<dbReference type="PANTHER" id="PTHR46129">
    <property type="entry name" value="SYNAPTOTAGMIN 14, ISOFORM D"/>
    <property type="match status" value="1"/>
</dbReference>